<dbReference type="Pfam" id="PF01425">
    <property type="entry name" value="Amidase"/>
    <property type="match status" value="1"/>
</dbReference>
<dbReference type="PANTHER" id="PTHR46072">
    <property type="entry name" value="AMIDASE-RELATED-RELATED"/>
    <property type="match status" value="1"/>
</dbReference>
<dbReference type="PANTHER" id="PTHR46072:SF4">
    <property type="entry name" value="AMIDASE C550.07-RELATED"/>
    <property type="match status" value="1"/>
</dbReference>
<accession>A0A9P8PP19</accession>
<dbReference type="OrthoDB" id="6428749at2759"/>
<keyword evidence="7" id="KW-1185">Reference proteome</keyword>
<protein>
    <recommendedName>
        <fullName evidence="5">Amidase domain-containing protein</fullName>
    </recommendedName>
</protein>
<dbReference type="InterPro" id="IPR023631">
    <property type="entry name" value="Amidase_dom"/>
</dbReference>
<evidence type="ECO:0000256" key="3">
    <source>
        <dbReference type="PIRSR" id="PIRSR001221-1"/>
    </source>
</evidence>
<name>A0A9P8PP19_WICPI</name>
<proteinExistence type="inferred from homology"/>
<dbReference type="InterPro" id="IPR036928">
    <property type="entry name" value="AS_sf"/>
</dbReference>
<feature type="active site" description="Acyl-ester intermediate" evidence="3">
    <location>
        <position position="288"/>
    </location>
</feature>
<reference evidence="6" key="1">
    <citation type="journal article" date="2021" name="Open Biol.">
        <title>Shared evolutionary footprints suggest mitochondrial oxidative damage underlies multiple complex I losses in fungi.</title>
        <authorList>
            <person name="Schikora-Tamarit M.A."/>
            <person name="Marcet-Houben M."/>
            <person name="Nosek J."/>
            <person name="Gabaldon T."/>
        </authorList>
    </citation>
    <scope>NUCLEOTIDE SEQUENCE</scope>
    <source>
        <strain evidence="6">CBS2887</strain>
    </source>
</reference>
<dbReference type="SUPFAM" id="SSF75304">
    <property type="entry name" value="Amidase signature (AS) enzymes"/>
    <property type="match status" value="1"/>
</dbReference>
<feature type="binding site" evidence="4">
    <location>
        <position position="264"/>
    </location>
    <ligand>
        <name>substrate</name>
    </ligand>
</feature>
<evidence type="ECO:0000313" key="6">
    <source>
        <dbReference type="EMBL" id="KAH3674714.1"/>
    </source>
</evidence>
<evidence type="ECO:0000256" key="2">
    <source>
        <dbReference type="ARBA" id="ARBA00022801"/>
    </source>
</evidence>
<organism evidence="6 7">
    <name type="scientific">Wickerhamomyces pijperi</name>
    <name type="common">Yeast</name>
    <name type="synonym">Pichia pijperi</name>
    <dbReference type="NCBI Taxonomy" id="599730"/>
    <lineage>
        <taxon>Eukaryota</taxon>
        <taxon>Fungi</taxon>
        <taxon>Dikarya</taxon>
        <taxon>Ascomycota</taxon>
        <taxon>Saccharomycotina</taxon>
        <taxon>Saccharomycetes</taxon>
        <taxon>Phaffomycetales</taxon>
        <taxon>Wickerhamomycetaceae</taxon>
        <taxon>Wickerhamomyces</taxon>
    </lineage>
</organism>
<evidence type="ECO:0000256" key="4">
    <source>
        <dbReference type="PIRSR" id="PIRSR001221-2"/>
    </source>
</evidence>
<feature type="active site" description="Charge relay system" evidence="3">
    <location>
        <position position="189"/>
    </location>
</feature>
<feature type="binding site" evidence="4">
    <location>
        <begin position="285"/>
        <end position="288"/>
    </location>
    <ligand>
        <name>substrate</name>
    </ligand>
</feature>
<evidence type="ECO:0000256" key="1">
    <source>
        <dbReference type="ARBA" id="ARBA00009199"/>
    </source>
</evidence>
<dbReference type="Proteomes" id="UP000774326">
    <property type="component" value="Unassembled WGS sequence"/>
</dbReference>
<dbReference type="PIRSF" id="PIRSF001221">
    <property type="entry name" value="Amidase_fungi"/>
    <property type="match status" value="1"/>
</dbReference>
<dbReference type="Gene3D" id="3.90.1300.10">
    <property type="entry name" value="Amidase signature (AS) domain"/>
    <property type="match status" value="1"/>
</dbReference>
<feature type="binding site" evidence="4">
    <location>
        <position position="238"/>
    </location>
    <ligand>
        <name>substrate</name>
    </ligand>
</feature>
<feature type="domain" description="Amidase" evidence="5">
    <location>
        <begin position="134"/>
        <end position="588"/>
    </location>
</feature>
<gene>
    <name evidence="6" type="ORF">WICPIJ_009502</name>
</gene>
<comment type="similarity">
    <text evidence="1">Belongs to the amidase family.</text>
</comment>
<sequence length="601" mass="66102">MTTDSPVSTAYTTYHKGAHVNTNHKAHADGLVHFDHATEPLYGAETTYQENPELYQTEWVPKINAYRQAIVDAIPKEYLVPQELLAGVDLDNDNFNATLIPAKVLDEESLKITESTATELVAKIASGEYTSVQVTTAFIKRATIAHQLTNCGMEILFKEGLARAKELDEIFAKTGKTVGPLHGLPVSLKEHYYFKGRVTTGGYVCNLTNVTPEHGVTTLTLEELGAVFYIRTSNPQSLMHLCSYNNITGRTRNPWNTSLSPGGSSSGEGAISGMKAAPLSVGTDIGGSIRAPAAFCGGFGLKPTTHRISMAGGVGGGEAAYNTIKEGVGCSMGPMANSVEDLELFMKAYLDSEPWVAKDQQLIPVPWREVPVPKPQELTIGIVYDDGVVKPHPPVVRALKEVAAKLKAAGVNVVEWESYEVYQVAEICNVLYDYDGNYSSLKKFSTSGEPLAELTKHALKFGKGDYSLSVREANFYVNSRESYRQKYQDLFNSRGVDFLIAPTYVGTAPKPNTVHYWGYTSLWNLLDQTCVTFPSRVFADKNIDVKDVDYKPRNEHEEYEYNLYDAEKSHGSPVGLTLVGRRYTEEKALKAMKVIDEIISA</sequence>
<dbReference type="EMBL" id="JAEUBG010005485">
    <property type="protein sequence ID" value="KAH3674714.1"/>
    <property type="molecule type" value="Genomic_DNA"/>
</dbReference>
<dbReference type="AlphaFoldDB" id="A0A9P8PP19"/>
<evidence type="ECO:0000313" key="7">
    <source>
        <dbReference type="Proteomes" id="UP000774326"/>
    </source>
</evidence>
<reference evidence="6" key="2">
    <citation type="submission" date="2021-01" db="EMBL/GenBank/DDBJ databases">
        <authorList>
            <person name="Schikora-Tamarit M.A."/>
        </authorList>
    </citation>
    <scope>NUCLEOTIDE SEQUENCE</scope>
    <source>
        <strain evidence="6">CBS2887</strain>
    </source>
</reference>
<comment type="caution">
    <text evidence="6">The sequence shown here is derived from an EMBL/GenBank/DDBJ whole genome shotgun (WGS) entry which is preliminary data.</text>
</comment>
<feature type="active site" description="Charge relay system" evidence="3">
    <location>
        <position position="264"/>
    </location>
</feature>
<dbReference type="GO" id="GO:0016787">
    <property type="term" value="F:hydrolase activity"/>
    <property type="evidence" value="ECO:0007669"/>
    <property type="project" value="UniProtKB-KW"/>
</dbReference>
<evidence type="ECO:0000259" key="5">
    <source>
        <dbReference type="Pfam" id="PF01425"/>
    </source>
</evidence>
<keyword evidence="2" id="KW-0378">Hydrolase</keyword>